<evidence type="ECO:0000313" key="2">
    <source>
        <dbReference type="EMBL" id="KAG2392506.1"/>
    </source>
</evidence>
<feature type="chain" id="PRO_5041650181" evidence="1">
    <location>
        <begin position="25"/>
        <end position="3878"/>
    </location>
</feature>
<reference evidence="2 3" key="1">
    <citation type="journal article" date="2018" name="BMC Genomics">
        <title>The genome of Naegleria lovaniensis, the basis for a comparative approach to unravel pathogenicity factors of the human pathogenic amoeba N. fowleri.</title>
        <authorList>
            <person name="Liechti N."/>
            <person name="Schurch N."/>
            <person name="Bruggmann R."/>
            <person name="Wittwer M."/>
        </authorList>
    </citation>
    <scope>NUCLEOTIDE SEQUENCE [LARGE SCALE GENOMIC DNA]</scope>
    <source>
        <strain evidence="2 3">ATCC 30569</strain>
    </source>
</reference>
<dbReference type="Proteomes" id="UP000816034">
    <property type="component" value="Unassembled WGS sequence"/>
</dbReference>
<keyword evidence="1" id="KW-0732">Signal</keyword>
<organism evidence="2 3">
    <name type="scientific">Naegleria lovaniensis</name>
    <name type="common">Amoeba</name>
    <dbReference type="NCBI Taxonomy" id="51637"/>
    <lineage>
        <taxon>Eukaryota</taxon>
        <taxon>Discoba</taxon>
        <taxon>Heterolobosea</taxon>
        <taxon>Tetramitia</taxon>
        <taxon>Eutetramitia</taxon>
        <taxon>Vahlkampfiidae</taxon>
        <taxon>Naegleria</taxon>
    </lineage>
</organism>
<dbReference type="EMBL" id="PYSW02000004">
    <property type="protein sequence ID" value="KAG2392506.1"/>
    <property type="molecule type" value="Genomic_DNA"/>
</dbReference>
<sequence>MTKKVITHIASCVVLLFVVTSVWAAQTKTPTNVLENRNKASLCQLAHGFASFRNHRTPDSLYSSTHTLTDFSWLDDACALWSTNDAQTNSLEFSNDSGWITLSSSSSPSSLLHIEQTFLPNSITVQSAQLRRQFSMQFHPETDAVNMTLTLHLKSTIVGSVAGVKLQSSIPTTLEYTMSKRTGSPLPFSAIPYFPLGWDGSMMSSESCSSGNGLCFLDINLFDGIDPFIIMVQSTTTAVFKDDELSTINNNANNIAASFMYLATQFGVHAYYSDLSPFSLKSSAVRGVFLNSSKIMDDTNSQQHFALSKLYMPQTNSFSEMGDLFQTQVSCESGTDDSSCIGSTLIAFKDLLKEAVQSSGKSCDLSHLPPSYKTSLTAMVFISQDKLYPLGFSGGSQVVMQCDSMGYTGIRINIEAGTTSQGRAWPLPLFTDSIKSATTLIRSVPLKISGFLLGRIEQINNAHECFTSIPNDIFSSNPGGLFVRDAPFTEDSLTVLLPSLLQQIKTALHTNVQPLDDTCSQLFDEQKAKQVAQFYIDRVTPFPTVLGFLHYFAEQHRDVFSLLIQHDGKTVLDFSMVQTTSLILRNDRAITLINAELTTLYKKYLEIFSIERPTKLIDASTTMKNSLFSGALTSVLFIENVFTNVSVATDSASSLTVHGVVSFSAVFDTWNTFFEIYATYDYSTNKVSIKAASYNDDSIVYATLNEKGDLVYTSNNHFVSPQVMSGYVSTLTSNLDGLHNINKTLPLIENTFTMITQQYGIETVLTMLSHTLNTLGNSMDIINLCMKIEQFFNLLCASENCQSVILATAQMKGTAISLSLSVHKLHKLKLLDGALEVMKRAPTVGASTQLTLSMNALLSASPSFTQFAIKGKSVQTGFMIPLRYNMQTGTLTEGMISFNIDMPNSVKFTANLNFSNELSQPITVAIDSGNLLSIGTIPSVELNGDGSTLFVPNQAVFFNMKDVAKVLTQLNNGPLNFRVPFLDASLSSLHNWDDFIDNTFVQIPYPKTKTSLGEPLLTLILSEMQNSIPDLNITVNGKTYPCPINNIDPQNKLKSMNNGFSQCGLEGIVVAKESTAIANAIGIHEVVDNSLFDLIFKYEDFASTEQVLEYHAPFYPCFTTWGEVSWLVHILTRVPFSPHQFVKVPTKSLQIPESMMSVFPSQLTAASIEFNLKEAFTSSSNMFSSLESSQNKVELQTKGTASITNRIHFSGKFGTVFSLYGLYNISILSCGTNDFSIDTIITNPNYEFTLAMEAQQRFSDQRSKSLKFTFTFKLPVGRTFKDVMLNLLPSNIDETIRPMFSVGVYEGSDTFKSLDQIQISLKSYQQDDHSYLLPISMSILDSTIPILCMASQVPPTSLPITSGVTIQSQITFKPSANLPISLSSGSIGVFDLENTDSTLTGSGILNLDISLNKDIVPSFNVLRASTNSTTMFDIYDISIASNGEITLPNPTIKARSDLPPLDSISLSSNKMWKVVSDEILDTISMEIHKLEATFSSSISAVKETYIGLSQTNATSLCSFFDEIMHTTDTIGQQPFLQAPLPFVQRSLKHLLESTIVNKFSSAKQSVCNGIVEFSLEKFCDLLEHSWGQKVCYDINVGDKKFVVTLKLLNYPITSNEGLYVKSNVFGDSALPSILGTKDSISLNTNANFEIHFACSWSNGVSFEILDGTSFNINTNFKMNGNLKASLGPLNLMLASADVFIGSPTVLSISLNNGAIEYSLTGNAGFDAMVSFFDLSACQLSVQVPNIEKFLIGAPNAWVIDQHTCPSGSFSKTVNDLLQDHTLLDFFKDPSTFIAQWENNFSALIKRLFIGPNGLIQTVAVPLIDKEIQKLIQKEFTNLIGPEMTNELVVDITQMVNDVIQGKAPNLDSIDQFILKEFTIILCSKLQPIQCPEVPDVHSDQYEWKFEIKRLVKHSITNVDFDLGASSKGARLQSQTELESEIDYDFRFNLIFSKTNGILVTFEDGYVIKGVADVKIGNALLEGELGFIGAEIVVDPQSDFHAEFGVNSDWTSFFRVNAILSGKAELGFAGIIKKLLKNVQDPLDALPHFEITLEFKWDWEMGKSTSTTPAFSISEPTLCIGTLLARMADGARKQAEKVLSNLDKILGPNAFLTKEVPVLSRIFGRKMNVAELGIFLAKHFCSGSCDAINVEEIIDAYNKLYYLMDKLQVIRNFLSVMNGCGIRRKFSQFIVDLEKPEDPVLHVGDLPDQNLIFDDTIPPNMKSEISATWSSIETRSSSFHVPLFENPKLIPSAVVGLIFGKDFDLVEIVLPRMVMSYSAHFGFPIWAWPYVELYVEASAGLVIDLPTLAYSTKGIRDAIQTKQITNLVRGMGMITRKPDGSPLWIVSGYARLTGGVSVSVFIFKGSAYAFLQANAGVTVLDINGNQMVTFDELFYLISKYGVLNTVTFQMEISAGFGFNIKACIHVWFVHKCWTIVSQEIKTPVFPKLTFGGKTMAPVADKNSNLNLEHVSEYTSTSDNPSVYRIYPTSLKDASHVVGFTTPSGSLAQNAPPLTAPNTGASSIGFYGNPGSNPFEIHVQGYQGLVTIPPLATVTSRISLSSYKKSSAFTISPTFITPNTDGMGIQFTPGRCARAILEEADFGTLFSLKGSPCTVSLAVAQKSQVNIDSQATDYRGPLYISGPGEITVTIPSSQYQISSSSINLDDNNNFIQLQNDMPVINVFAQNQPSTFIIDKVALGSAVTAVGGNADDQFHVTDLAAIQGSLYLSGGSGGINLGTVSINVPPGISEIYATSSSISLGRNHSVRWTNLEHRRYDIVNKNDGGLVTVSYFSPDDFNSIHVTTDNSPQGTIYHNISSCQTRNEFRLDLKGGGDQVVYISQNGELSSLQCSLYIQGVDTNNEAYAVVIDARNEKRPLRYAFENGRITVDDPINTDFMTNIYLRQISRLQIHYSENQYSEIRFIQGSIKTEYHFSFPAAFSTPEFVPAVYLCSTAIKSTILISGMSSISVGPKQGVCSHAEANPLANIMSMVAISGSSQLTNIDVSNYNNNGNQHFSMNERCLVATDSDGKPLIPVEPPTPWMQSLLDVNGFTNTLCQVAYNPRSSRFNIKTGSGDDTFVARGVTASSLTVDLGDGKNNIFHAETETPAVYKTGNGASKFVQVSPTSSIELTMLSVPSKRNIIEFFTADFASSMYGNTIVGPIGPNTQQDIAHITCNRSDLITLHHSYPANYKPSSNHYLRGGNIKLLQNDMRTVWVNVTETATTRQIELSTDTLFKVSQIGFDSTVVFLGVTQSGSFPTNWIVNIDLVDYSTPSRIFIDTKPSTNGTILVDVKENGSIQNYPLQLFSDTPMNYAVLNLGVFHVEALGVRNLRVNSKEEPIHAVVESTPDTLEAVFDFTSASKVLVKSMSGSVVINNADVTVEPSSFSKTLVVTGIHSTIAVQTSTSMVLNSGCLKPADLSVNNVPSEWLAAILEEFTISPLAFKCSMYTNIIDLLDISTPNLQAINFDQLLKSIIVRNSVLTLVDYKAPWSDVTLTNNTLSVDSRYEVTLMNTHTFINSSFSESSMLTFVGDSNNQFPLQIHFNHFSSNQFAVVEWNTAQHLIYINPSSNFVLPNIYILNNVQSLGTHLTNDPQLPSSDLQVVFERDSLKVYDKGSVTLLDIVWYNHPMNSLLDINGKKTTSITFQNQPFDENYMFTIQSSKGSDTLLQIIEQSEVQGVLEVAMNGSSWPGLINIGQMVISCSPDRLAFNMLSHVSTILNGVPGNAEFIFNSEKISYMDMETVVNNMITSNTIVDVDDNLLNHDYLILVTGKNVETTVNTNLTSLEYNSGCILRVNRNHATVMSPWFQDALKKYSISYPSLSQCSLFLLDTHKLRIQSVEDTILRNLNSNVNVKEVVVGKVTFLSLTIVRSGIIFLSTLPI</sequence>
<dbReference type="PROSITE" id="PS00018">
    <property type="entry name" value="EF_HAND_1"/>
    <property type="match status" value="1"/>
</dbReference>
<name>A0AA88H1U3_NAELO</name>
<accession>A0AA88H1U3</accession>
<evidence type="ECO:0000313" key="3">
    <source>
        <dbReference type="Proteomes" id="UP000816034"/>
    </source>
</evidence>
<dbReference type="InterPro" id="IPR018247">
    <property type="entry name" value="EF_Hand_1_Ca_BS"/>
</dbReference>
<keyword evidence="3" id="KW-1185">Reference proteome</keyword>
<dbReference type="RefSeq" id="XP_044554400.1">
    <property type="nucleotide sequence ID" value="XM_044686864.1"/>
</dbReference>
<gene>
    <name evidence="2" type="ORF">C9374_011231</name>
</gene>
<proteinExistence type="predicted"/>
<comment type="caution">
    <text evidence="2">The sequence shown here is derived from an EMBL/GenBank/DDBJ whole genome shotgun (WGS) entry which is preliminary data.</text>
</comment>
<evidence type="ECO:0000256" key="1">
    <source>
        <dbReference type="SAM" id="SignalP"/>
    </source>
</evidence>
<feature type="signal peptide" evidence="1">
    <location>
        <begin position="1"/>
        <end position="24"/>
    </location>
</feature>
<dbReference type="GeneID" id="68103685"/>
<protein>
    <submittedName>
        <fullName evidence="2">Uncharacterized protein</fullName>
    </submittedName>
</protein>